<evidence type="ECO:0000313" key="4">
    <source>
        <dbReference type="Proteomes" id="UP000324252"/>
    </source>
</evidence>
<dbReference type="RefSeq" id="WP_149786039.1">
    <property type="nucleotide sequence ID" value="NZ_FNIO01000001.1"/>
</dbReference>
<proteinExistence type="predicted"/>
<feature type="transmembrane region" description="Helical" evidence="1">
    <location>
        <begin position="207"/>
        <end position="234"/>
    </location>
</feature>
<evidence type="ECO:0008006" key="5">
    <source>
        <dbReference type="Google" id="ProtNLM"/>
    </source>
</evidence>
<dbReference type="AlphaFoldDB" id="A0A1H0AB58"/>
<organism evidence="3 4">
    <name type="scientific">Lutimaribacter pacificus</name>
    <dbReference type="NCBI Taxonomy" id="391948"/>
    <lineage>
        <taxon>Bacteria</taxon>
        <taxon>Pseudomonadati</taxon>
        <taxon>Pseudomonadota</taxon>
        <taxon>Alphaproteobacteria</taxon>
        <taxon>Rhodobacterales</taxon>
        <taxon>Roseobacteraceae</taxon>
        <taxon>Lutimaribacter</taxon>
    </lineage>
</organism>
<protein>
    <recommendedName>
        <fullName evidence="5">VPLPA-CTERM protein sorting domain-containing protein</fullName>
    </recommendedName>
</protein>
<keyword evidence="4" id="KW-1185">Reference proteome</keyword>
<evidence type="ECO:0000313" key="3">
    <source>
        <dbReference type="EMBL" id="SHJ71439.1"/>
    </source>
</evidence>
<dbReference type="OrthoDB" id="7056989at2"/>
<keyword evidence="1" id="KW-0472">Membrane</keyword>
<dbReference type="Proteomes" id="UP000324252">
    <property type="component" value="Unassembled WGS sequence"/>
</dbReference>
<gene>
    <name evidence="3" type="ORF">SAMN05444142_1011124</name>
</gene>
<dbReference type="EMBL" id="FQZZ01000001">
    <property type="protein sequence ID" value="SHJ71439.1"/>
    <property type="molecule type" value="Genomic_DNA"/>
</dbReference>
<feature type="signal peptide" evidence="2">
    <location>
        <begin position="1"/>
        <end position="24"/>
    </location>
</feature>
<feature type="chain" id="PRO_5015064375" description="VPLPA-CTERM protein sorting domain-containing protein" evidence="2">
    <location>
        <begin position="25"/>
        <end position="240"/>
    </location>
</feature>
<keyword evidence="2" id="KW-0732">Signal</keyword>
<accession>A0A1H0AB58</accession>
<keyword evidence="1" id="KW-0812">Transmembrane</keyword>
<evidence type="ECO:0000256" key="2">
    <source>
        <dbReference type="SAM" id="SignalP"/>
    </source>
</evidence>
<evidence type="ECO:0000256" key="1">
    <source>
        <dbReference type="SAM" id="Phobius"/>
    </source>
</evidence>
<name>A0A1H0AB58_9RHOB</name>
<reference evidence="3 4" key="1">
    <citation type="submission" date="2016-11" db="EMBL/GenBank/DDBJ databases">
        <authorList>
            <person name="Varghese N."/>
            <person name="Submissions S."/>
        </authorList>
    </citation>
    <scope>NUCLEOTIDE SEQUENCE [LARGE SCALE GENOMIC DNA]</scope>
    <source>
        <strain evidence="3 4">DSM 29620</strain>
    </source>
</reference>
<sequence>MKPIVKRGLAAALLVLAPVSPALSATLVPGGVIFPGGTTAAAAPELAGTVQQDQVLAFQSVSPIPLFLDVLGNVQNRVVRSDATGTAVLNYRLRDLSSTYAADDIVITSMWLDGFATYGDFDVDVDYRLDGNGNRGLDSVSRSADGDRLTFRFDDIAVSGDFTVPSDDSYFVSLFTDATHWSNEGRLTIVGIDTSDGRSFSTTIGGIAIPAIAVIPLPLPAGLLLAGLLSLGLLRHRSRA</sequence>
<keyword evidence="1" id="KW-1133">Transmembrane helix</keyword>